<dbReference type="Gene3D" id="2.40.50.100">
    <property type="match status" value="1"/>
</dbReference>
<evidence type="ECO:0000313" key="4">
    <source>
        <dbReference type="EMBL" id="REE97700.1"/>
    </source>
</evidence>
<dbReference type="PANTHER" id="PTHR23151:SF90">
    <property type="entry name" value="DIHYDROLIPOYLLYSINE-RESIDUE ACETYLTRANSFERASE COMPONENT OF PYRUVATE DEHYDROGENASE COMPLEX, MITOCHONDRIAL-RELATED"/>
    <property type="match status" value="1"/>
</dbReference>
<evidence type="ECO:0000259" key="3">
    <source>
        <dbReference type="PROSITE" id="PS50968"/>
    </source>
</evidence>
<keyword evidence="5" id="KW-1185">Reference proteome</keyword>
<dbReference type="PROSITE" id="PS50968">
    <property type="entry name" value="BIOTINYL_LIPOYL"/>
    <property type="match status" value="1"/>
</dbReference>
<feature type="domain" description="HTH cro/C1-type" evidence="2">
    <location>
        <begin position="55"/>
        <end position="89"/>
    </location>
</feature>
<dbReference type="GO" id="GO:0045254">
    <property type="term" value="C:pyruvate dehydrogenase complex"/>
    <property type="evidence" value="ECO:0007669"/>
    <property type="project" value="InterPro"/>
</dbReference>
<dbReference type="CDD" id="cd06849">
    <property type="entry name" value="lipoyl_domain"/>
    <property type="match status" value="1"/>
</dbReference>
<dbReference type="CDD" id="cd06503">
    <property type="entry name" value="ATP-synt_Fo_b"/>
    <property type="match status" value="1"/>
</dbReference>
<dbReference type="InterPro" id="IPR045257">
    <property type="entry name" value="E2/Pdx1"/>
</dbReference>
<dbReference type="InterPro" id="IPR001387">
    <property type="entry name" value="Cro/C1-type_HTH"/>
</dbReference>
<dbReference type="PANTHER" id="PTHR23151">
    <property type="entry name" value="DIHYDROLIPOAMIDE ACETYL/SUCCINYL-TRANSFERASE-RELATED"/>
    <property type="match status" value="1"/>
</dbReference>
<dbReference type="AlphaFoldDB" id="A0A3D9ST91"/>
<evidence type="ECO:0000313" key="5">
    <source>
        <dbReference type="Proteomes" id="UP000256661"/>
    </source>
</evidence>
<dbReference type="GO" id="GO:0006086">
    <property type="term" value="P:pyruvate decarboxylation to acetyl-CoA"/>
    <property type="evidence" value="ECO:0007669"/>
    <property type="project" value="InterPro"/>
</dbReference>
<evidence type="ECO:0000256" key="1">
    <source>
        <dbReference type="ARBA" id="ARBA00022823"/>
    </source>
</evidence>
<dbReference type="SUPFAM" id="SSF51230">
    <property type="entry name" value="Single hybrid motif"/>
    <property type="match status" value="1"/>
</dbReference>
<dbReference type="InterPro" id="IPR000089">
    <property type="entry name" value="Biotin_lipoyl"/>
</dbReference>
<keyword evidence="1" id="KW-0450">Lipoyl</keyword>
<dbReference type="EMBL" id="QTTT01000001">
    <property type="protein sequence ID" value="REE97700.1"/>
    <property type="molecule type" value="Genomic_DNA"/>
</dbReference>
<comment type="caution">
    <text evidence="4">The sequence shown here is derived from an EMBL/GenBank/DDBJ whole genome shotgun (WGS) entry which is preliminary data.</text>
</comment>
<dbReference type="Pfam" id="PF00364">
    <property type="entry name" value="Biotin_lipoyl"/>
    <property type="match status" value="1"/>
</dbReference>
<gene>
    <name evidence="4" type="ORF">DFJ69_3174</name>
</gene>
<dbReference type="InterPro" id="IPR003016">
    <property type="entry name" value="2-oxoA_DH_lipoyl-BS"/>
</dbReference>
<dbReference type="RefSeq" id="WP_245974405.1">
    <property type="nucleotide sequence ID" value="NZ_QTTT01000001.1"/>
</dbReference>
<protein>
    <submittedName>
        <fullName evidence="4">Biotin-dependent enzyme</fullName>
    </submittedName>
</protein>
<dbReference type="PROSITE" id="PS00189">
    <property type="entry name" value="LIPOYL"/>
    <property type="match status" value="1"/>
</dbReference>
<organism evidence="4 5">
    <name type="scientific">Thermomonospora umbrina</name>
    <dbReference type="NCBI Taxonomy" id="111806"/>
    <lineage>
        <taxon>Bacteria</taxon>
        <taxon>Bacillati</taxon>
        <taxon>Actinomycetota</taxon>
        <taxon>Actinomycetes</taxon>
        <taxon>Streptosporangiales</taxon>
        <taxon>Thermomonosporaceae</taxon>
        <taxon>Thermomonospora</taxon>
    </lineage>
</organism>
<evidence type="ECO:0000259" key="2">
    <source>
        <dbReference type="PROSITE" id="PS50943"/>
    </source>
</evidence>
<dbReference type="InterPro" id="IPR011053">
    <property type="entry name" value="Single_hybrid_motif"/>
</dbReference>
<dbReference type="PROSITE" id="PS50943">
    <property type="entry name" value="HTH_CROC1"/>
    <property type="match status" value="1"/>
</dbReference>
<feature type="domain" description="Lipoyl-binding" evidence="3">
    <location>
        <begin position="223"/>
        <end position="297"/>
    </location>
</feature>
<proteinExistence type="predicted"/>
<sequence length="299" mass="33030">MDERPYLGDLREPLETVRTRDGLAALLRELHIRADTPSLRTLERWSSDHRDVAMLSKSTVSDMLKGSRFPRKAVLVAFARACGVEPDALEGWRRAWDRVAATERARPTADDAERHRVREETLAGAREQAARIVAEAEAKAATLLDQARAEAATLLEHGREEVATLLDHAREEVAAFRERHRAEAAALLERTRIEAAAMREQARREAAAMRGHETPSTPASHGPLTLAMPALAEHSPEGVVTRWLKRDGDRVEADEPLVEVSVDKVDSELRSPGAGVLHIQAPERETVPVGEPLALIVQP</sequence>
<dbReference type="Proteomes" id="UP000256661">
    <property type="component" value="Unassembled WGS sequence"/>
</dbReference>
<accession>A0A3D9ST91</accession>
<reference evidence="4 5" key="1">
    <citation type="submission" date="2018-08" db="EMBL/GenBank/DDBJ databases">
        <title>Sequencing the genomes of 1000 actinobacteria strains.</title>
        <authorList>
            <person name="Klenk H.-P."/>
        </authorList>
    </citation>
    <scope>NUCLEOTIDE SEQUENCE [LARGE SCALE GENOMIC DNA]</scope>
    <source>
        <strain evidence="4 5">DSM 43927</strain>
    </source>
</reference>
<name>A0A3D9ST91_9ACTN</name>